<accession>M8BBJ9</accession>
<reference evidence="1" key="1">
    <citation type="submission" date="2015-06" db="UniProtKB">
        <authorList>
            <consortium name="EnsemblPlants"/>
        </authorList>
    </citation>
    <scope>IDENTIFICATION</scope>
</reference>
<dbReference type="EnsemblPlants" id="EMT22235">
    <property type="protein sequence ID" value="EMT22235"/>
    <property type="gene ID" value="F775_42629"/>
</dbReference>
<proteinExistence type="predicted"/>
<organism evidence="1">
    <name type="scientific">Aegilops tauschii</name>
    <name type="common">Tausch's goatgrass</name>
    <name type="synonym">Aegilops squarrosa</name>
    <dbReference type="NCBI Taxonomy" id="37682"/>
    <lineage>
        <taxon>Eukaryota</taxon>
        <taxon>Viridiplantae</taxon>
        <taxon>Streptophyta</taxon>
        <taxon>Embryophyta</taxon>
        <taxon>Tracheophyta</taxon>
        <taxon>Spermatophyta</taxon>
        <taxon>Magnoliopsida</taxon>
        <taxon>Liliopsida</taxon>
        <taxon>Poales</taxon>
        <taxon>Poaceae</taxon>
        <taxon>BOP clade</taxon>
        <taxon>Pooideae</taxon>
        <taxon>Triticodae</taxon>
        <taxon>Triticeae</taxon>
        <taxon>Triticinae</taxon>
        <taxon>Aegilops</taxon>
    </lineage>
</organism>
<name>M8BBJ9_AEGTA</name>
<evidence type="ECO:0000313" key="1">
    <source>
        <dbReference type="EnsemblPlants" id="EMT22235"/>
    </source>
</evidence>
<protein>
    <submittedName>
        <fullName evidence="1">Uncharacterized protein</fullName>
    </submittedName>
</protein>
<dbReference type="AlphaFoldDB" id="M8BBJ9"/>
<sequence length="55" mass="6010">MAVRSSIIMELGHDGKRTCYPLSHATGGKKVIAQSGGQCHEDFILYFGIVDKFPV</sequence>